<organism evidence="3 4">
    <name type="scientific">Ditylenchus destructor</name>
    <dbReference type="NCBI Taxonomy" id="166010"/>
    <lineage>
        <taxon>Eukaryota</taxon>
        <taxon>Metazoa</taxon>
        <taxon>Ecdysozoa</taxon>
        <taxon>Nematoda</taxon>
        <taxon>Chromadorea</taxon>
        <taxon>Rhabditida</taxon>
        <taxon>Tylenchina</taxon>
        <taxon>Tylenchomorpha</taxon>
        <taxon>Sphaerularioidea</taxon>
        <taxon>Anguinidae</taxon>
        <taxon>Anguininae</taxon>
        <taxon>Ditylenchus</taxon>
    </lineage>
</organism>
<dbReference type="PANTHER" id="PTHR47331:SF5">
    <property type="entry name" value="RIBONUCLEASE H"/>
    <property type="match status" value="1"/>
</dbReference>
<proteinExistence type="predicted"/>
<evidence type="ECO:0000259" key="2">
    <source>
        <dbReference type="SMART" id="SM00343"/>
    </source>
</evidence>
<feature type="compositionally biased region" description="Low complexity" evidence="1">
    <location>
        <begin position="196"/>
        <end position="208"/>
    </location>
</feature>
<feature type="compositionally biased region" description="Polar residues" evidence="1">
    <location>
        <begin position="511"/>
        <end position="521"/>
    </location>
</feature>
<reference evidence="3" key="1">
    <citation type="submission" date="2022-01" db="EMBL/GenBank/DDBJ databases">
        <title>Genome Sequence Resource for Two Populations of Ditylenchus destructor, the Migratory Endoparasitic Phytonematode.</title>
        <authorList>
            <person name="Zhang H."/>
            <person name="Lin R."/>
            <person name="Xie B."/>
        </authorList>
    </citation>
    <scope>NUCLEOTIDE SEQUENCE</scope>
    <source>
        <strain evidence="3">BazhouSP</strain>
    </source>
</reference>
<evidence type="ECO:0000313" key="3">
    <source>
        <dbReference type="EMBL" id="KAI1696149.1"/>
    </source>
</evidence>
<dbReference type="Pfam" id="PF18701">
    <property type="entry name" value="DUF5641"/>
    <property type="match status" value="1"/>
</dbReference>
<gene>
    <name evidence="3" type="ORF">DdX_19197</name>
</gene>
<feature type="region of interest" description="Disordered" evidence="1">
    <location>
        <begin position="186"/>
        <end position="218"/>
    </location>
</feature>
<dbReference type="InterPro" id="IPR001878">
    <property type="entry name" value="Znf_CCHC"/>
</dbReference>
<accession>A0AAD4MK51</accession>
<feature type="domain" description="CCHC-type" evidence="2">
    <location>
        <begin position="543"/>
        <end position="559"/>
    </location>
</feature>
<feature type="domain" description="CCHC-type" evidence="2">
    <location>
        <begin position="575"/>
        <end position="591"/>
    </location>
</feature>
<feature type="compositionally biased region" description="Low complexity" evidence="1">
    <location>
        <begin position="1583"/>
        <end position="1595"/>
    </location>
</feature>
<dbReference type="Pfam" id="PF05585">
    <property type="entry name" value="DUF1758"/>
    <property type="match status" value="1"/>
</dbReference>
<dbReference type="InterPro" id="IPR040676">
    <property type="entry name" value="DUF5641"/>
</dbReference>
<feature type="region of interest" description="Disordered" evidence="1">
    <location>
        <begin position="501"/>
        <end position="522"/>
    </location>
</feature>
<keyword evidence="4" id="KW-1185">Reference proteome</keyword>
<dbReference type="EMBL" id="JAKKPZ010000346">
    <property type="protein sequence ID" value="KAI1696149.1"/>
    <property type="molecule type" value="Genomic_DNA"/>
</dbReference>
<comment type="caution">
    <text evidence="3">The sequence shown here is derived from an EMBL/GenBank/DDBJ whole genome shotgun (WGS) entry which is preliminary data.</text>
</comment>
<dbReference type="Proteomes" id="UP001201812">
    <property type="component" value="Unassembled WGS sequence"/>
</dbReference>
<dbReference type="GO" id="GO:0008270">
    <property type="term" value="F:zinc ion binding"/>
    <property type="evidence" value="ECO:0007669"/>
    <property type="project" value="InterPro"/>
</dbReference>
<dbReference type="InterPro" id="IPR008042">
    <property type="entry name" value="Retrotrans_Pao"/>
</dbReference>
<evidence type="ECO:0000256" key="1">
    <source>
        <dbReference type="SAM" id="MobiDB-lite"/>
    </source>
</evidence>
<dbReference type="Pfam" id="PF17921">
    <property type="entry name" value="Integrase_H2C2"/>
    <property type="match status" value="1"/>
</dbReference>
<dbReference type="Pfam" id="PF05380">
    <property type="entry name" value="Peptidase_A17"/>
    <property type="match status" value="1"/>
</dbReference>
<dbReference type="InterPro" id="IPR005312">
    <property type="entry name" value="DUF1759"/>
</dbReference>
<feature type="compositionally biased region" description="Basic and acidic residues" evidence="1">
    <location>
        <begin position="501"/>
        <end position="510"/>
    </location>
</feature>
<dbReference type="InterPro" id="IPR008737">
    <property type="entry name" value="DUF1758"/>
</dbReference>
<dbReference type="SMART" id="SM00343">
    <property type="entry name" value="ZnF_C2HC"/>
    <property type="match status" value="3"/>
</dbReference>
<name>A0AAD4MK51_9BILA</name>
<sequence>MTLAFRNQLSQTAKQMRTLLASPPPDWHAADDESPALSLLALEEEIAVNTEHSDALYNEAARFEEGQRLFLSAFGKLPAGAKDAEQKVYDDLLAEIRIDELQTECRQLISTLARRIRAYKRKESDLRAHIAQEQSRAAAHVTLEDDAGRDVSFLRDTVVGPIQQMLQQNQIMMQTMLQALNLQNRPESPATPVHQPTTTAPAVSTVSTGPAGSTHTAATFSVPQSDANTTLHSGPLPVSSVPGGPLPVFTTAPTPMMPIFTSINMGAQSTFTPHSSHWTTPPGTGLGGQHQGRPQYFSSPFVPQMPSNAVPQAFSTQSRFHLPLPTLEIPHFSGERSKWRPFWHKFGLVIQHHPELSDLEKHTLLLNYLKGDAKKLVDGIPEAEGNFQIVIDILRDEYDNRPQLVRDLYSQLQKLESATSLSKLKELYFGFVRICRQLEIEGESPNHNPLLWKMVTWKMVYDKMATSYLSKLLAKKPVNSEWTALSIQTALREVIQREEELAEHKTEKPKNTTQEKTQYNSKQHHTVLSAVANQKKRAEPQWPCTFCQNKGHWPDDCHNYPDHETRVRRAKELHYCLKCLQKGHNPKNCTKTPSCFFCKGKHKSALCREKFEQKGAKKAVNTIVAKEQEEDHETLDIEPGTKLVTEAQIFNPENPSKRITALLTLDTHSHITVISEEFYKRLALTVDKRVQLNIAPFGDGKSIRFNTNKVRFGIQLLNRNEAIIDGYTKKTVTVPVPIAVMKQEDIKSLANKGFPIQFRAPDILIGIDNFHAFQVQSGNQLPSGFHLSASKLGPLITSIIEVDPNEAKQTNQTLDEMITDHFALDSAGINEDYSKSDEQIHEEFQNALTFSDGQYQVCLPKKEDVLKKLPSNYALALGRLQSLFKSLRKRPKVLEEYDRVIREQLDLVFGLICSPFLLAATIREHLRRINSTLALHIDENHYVDDVHLLAQSPEEGYKMCLEAKQIFKEAGMNLRSFNSNAKDILTRLDPTDVAKGQFHKVLGIKWDTENDEFHFSLPIKLVDEPTKTSVLSTVAGIYDPIGFLTPILLPAKIFFQTLWTHEPKLDWTTHLPKVKTEEWDSIIGDWSLDGPIRIPRQTTPGFVPKSYELHVFSDASSYAYAAVAYLRTLGDDQAHSSLIFSKSRVKPTSGTRLTIPRLEMLGLVLGTRVLKLVKQELKLPIARTTIWTDSECVLHWVKENPRTHRHGYHKEEQPFFLTLSVVMRSVGYVLKFVKLCSKGRKFENPILEETSKDISQPKMLSLAEAIIFQEAQRRTPPTEPTGQNLGLSSDKFGLLRVKTRLGKAKIGNEAKRPIFLAATDPVASLYVKAIHSFVHHAGPGITLASIRRQVWIPQGRRYVSNLIRNCVSCKRFTAKAALTPADFLHPGTTPIKTGVPILGEDGNEPYMPKVGDLVLIHDENLPRGSWIMARVMELLPSPSDGLIREVKVKTATGTLNRAPRHLYLLETSGEANTVSRPYKQPMVAKPHPTPETQAKHQMLLRPRRKQNRCSNCSNSPCRCAGTQPTVILNSSVEMRLPPRSITQCQDAASRLCSMPTRARSACAYRGRFERQRASTADAGNGTSCAGSVASGAAKSAKNHLKHN</sequence>
<feature type="domain" description="CCHC-type" evidence="2">
    <location>
        <begin position="594"/>
        <end position="609"/>
    </location>
</feature>
<evidence type="ECO:0000313" key="4">
    <source>
        <dbReference type="Proteomes" id="UP001201812"/>
    </source>
</evidence>
<dbReference type="Pfam" id="PF03564">
    <property type="entry name" value="DUF1759"/>
    <property type="match status" value="1"/>
</dbReference>
<dbReference type="PANTHER" id="PTHR47331">
    <property type="entry name" value="PHD-TYPE DOMAIN-CONTAINING PROTEIN"/>
    <property type="match status" value="1"/>
</dbReference>
<protein>
    <submittedName>
        <fullName evidence="3">Pao retrotransposon peptidase domain-containing protein</fullName>
    </submittedName>
</protein>
<feature type="region of interest" description="Disordered" evidence="1">
    <location>
        <begin position="1572"/>
        <end position="1603"/>
    </location>
</feature>
<dbReference type="GO" id="GO:0003676">
    <property type="term" value="F:nucleic acid binding"/>
    <property type="evidence" value="ECO:0007669"/>
    <property type="project" value="InterPro"/>
</dbReference>
<dbReference type="InterPro" id="IPR041588">
    <property type="entry name" value="Integrase_H2C2"/>
</dbReference>